<dbReference type="GO" id="GO:0030479">
    <property type="term" value="C:actin cortical patch"/>
    <property type="evidence" value="ECO:0007669"/>
    <property type="project" value="TreeGrafter"/>
</dbReference>
<feature type="region of interest" description="Disordered" evidence="6">
    <location>
        <begin position="227"/>
        <end position="270"/>
    </location>
</feature>
<protein>
    <recommendedName>
        <fullName evidence="2">F-actin-capping protein subunit alpha</fullName>
    </recommendedName>
</protein>
<proteinExistence type="inferred from homology"/>
<evidence type="ECO:0000256" key="4">
    <source>
        <dbReference type="ARBA" id="ARBA00023203"/>
    </source>
</evidence>
<dbReference type="PANTHER" id="PTHR10653:SF0">
    <property type="entry name" value="F-ACTIN-CAPPING PROTEIN SUBUNIT ALPHA"/>
    <property type="match status" value="1"/>
</dbReference>
<dbReference type="PROSITE" id="PS00749">
    <property type="entry name" value="F_ACTIN_CAPPING_A_2"/>
    <property type="match status" value="1"/>
</dbReference>
<accession>W6Z262</accession>
<feature type="compositionally biased region" description="Polar residues" evidence="6">
    <location>
        <begin position="235"/>
        <end position="244"/>
    </location>
</feature>
<dbReference type="HOGENOM" id="CLU_378108_0_0_1"/>
<dbReference type="STRING" id="930090.W6Z262"/>
<feature type="compositionally biased region" description="Polar residues" evidence="6">
    <location>
        <begin position="381"/>
        <end position="392"/>
    </location>
</feature>
<dbReference type="FunFam" id="3.90.1150.210:FF:000003">
    <property type="entry name" value="F-actin-capping protein subunit alpha"/>
    <property type="match status" value="1"/>
</dbReference>
<dbReference type="RefSeq" id="XP_007689403.1">
    <property type="nucleotide sequence ID" value="XM_007691213.1"/>
</dbReference>
<feature type="region of interest" description="Disordered" evidence="6">
    <location>
        <begin position="293"/>
        <end position="435"/>
    </location>
</feature>
<feature type="compositionally biased region" description="Acidic residues" evidence="6">
    <location>
        <begin position="43"/>
        <end position="54"/>
    </location>
</feature>
<dbReference type="KEGG" id="bor:COCMIDRAFT_38048"/>
<comment type="function">
    <text evidence="5">F-actin-capping proteins bind in a Ca(2+)-independent manner to the fast growing ends of actin filaments (barbed end) thereby blocking the exchange of subunits at these ends. Unlike other capping proteins (such as gelsolin and severin), these proteins do not sever actin filaments.</text>
</comment>
<evidence type="ECO:0000256" key="1">
    <source>
        <dbReference type="ARBA" id="ARBA00010479"/>
    </source>
</evidence>
<feature type="compositionally biased region" description="Basic residues" evidence="6">
    <location>
        <begin position="96"/>
        <end position="107"/>
    </location>
</feature>
<evidence type="ECO:0000313" key="7">
    <source>
        <dbReference type="EMBL" id="EUC44075.1"/>
    </source>
</evidence>
<evidence type="ECO:0000256" key="3">
    <source>
        <dbReference type="ARBA" id="ARBA00022467"/>
    </source>
</evidence>
<evidence type="ECO:0000256" key="5">
    <source>
        <dbReference type="ARBA" id="ARBA00025389"/>
    </source>
</evidence>
<keyword evidence="8" id="KW-1185">Reference proteome</keyword>
<dbReference type="InterPro" id="IPR017865">
    <property type="entry name" value="F-actin_cap_asu_CS"/>
</dbReference>
<feature type="compositionally biased region" description="Low complexity" evidence="6">
    <location>
        <begin position="108"/>
        <end position="122"/>
    </location>
</feature>
<keyword evidence="4" id="KW-0009">Actin-binding</keyword>
<dbReference type="AlphaFoldDB" id="W6Z262"/>
<dbReference type="PRINTS" id="PR00191">
    <property type="entry name" value="FACTINCAPA"/>
</dbReference>
<feature type="compositionally biased region" description="Polar residues" evidence="6">
    <location>
        <begin position="1"/>
        <end position="10"/>
    </location>
</feature>
<dbReference type="EMBL" id="KI964012">
    <property type="protein sequence ID" value="EUC44075.1"/>
    <property type="molecule type" value="Genomic_DNA"/>
</dbReference>
<dbReference type="InterPro" id="IPR002189">
    <property type="entry name" value="CapZ_alpha"/>
</dbReference>
<dbReference type="InterPro" id="IPR042276">
    <property type="entry name" value="CapZ_alpha/beta_2"/>
</dbReference>
<organism evidence="7 8">
    <name type="scientific">Bipolaris oryzae ATCC 44560</name>
    <dbReference type="NCBI Taxonomy" id="930090"/>
    <lineage>
        <taxon>Eukaryota</taxon>
        <taxon>Fungi</taxon>
        <taxon>Dikarya</taxon>
        <taxon>Ascomycota</taxon>
        <taxon>Pezizomycotina</taxon>
        <taxon>Dothideomycetes</taxon>
        <taxon>Pleosporomycetidae</taxon>
        <taxon>Pleosporales</taxon>
        <taxon>Pleosporineae</taxon>
        <taxon>Pleosporaceae</taxon>
        <taxon>Bipolaris</taxon>
    </lineage>
</organism>
<dbReference type="GO" id="GO:0051015">
    <property type="term" value="F:actin filament binding"/>
    <property type="evidence" value="ECO:0007669"/>
    <property type="project" value="TreeGrafter"/>
</dbReference>
<dbReference type="Proteomes" id="UP000054032">
    <property type="component" value="Unassembled WGS sequence"/>
</dbReference>
<dbReference type="Pfam" id="PF01267">
    <property type="entry name" value="F-actin_cap_A"/>
    <property type="match status" value="1"/>
</dbReference>
<feature type="compositionally biased region" description="Polar residues" evidence="6">
    <location>
        <begin position="399"/>
        <end position="430"/>
    </location>
</feature>
<feature type="region of interest" description="Disordered" evidence="6">
    <location>
        <begin position="96"/>
        <end position="133"/>
    </location>
</feature>
<dbReference type="eggNOG" id="KOG0836">
    <property type="taxonomic scope" value="Eukaryota"/>
</dbReference>
<feature type="region of interest" description="Disordered" evidence="6">
    <location>
        <begin position="1"/>
        <end position="61"/>
    </location>
</feature>
<evidence type="ECO:0000256" key="2">
    <source>
        <dbReference type="ARBA" id="ARBA00014038"/>
    </source>
</evidence>
<dbReference type="OrthoDB" id="340550at2759"/>
<evidence type="ECO:0000313" key="8">
    <source>
        <dbReference type="Proteomes" id="UP000054032"/>
    </source>
</evidence>
<comment type="similarity">
    <text evidence="1">Belongs to the F-actin-capping protein alpha subunit family.</text>
</comment>
<dbReference type="InterPro" id="IPR037282">
    <property type="entry name" value="CapZ_alpha/beta"/>
</dbReference>
<gene>
    <name evidence="7" type="ORF">COCMIDRAFT_38048</name>
</gene>
<keyword evidence="3" id="KW-0117">Actin capping</keyword>
<name>W6Z262_COCMI</name>
<evidence type="ECO:0000256" key="6">
    <source>
        <dbReference type="SAM" id="MobiDB-lite"/>
    </source>
</evidence>
<dbReference type="InterPro" id="IPR042489">
    <property type="entry name" value="CapZ_alpha_1"/>
</dbReference>
<dbReference type="Gene3D" id="3.30.1140.60">
    <property type="entry name" value="F-actin capping protein, alpha subunit"/>
    <property type="match status" value="1"/>
</dbReference>
<reference evidence="7 8" key="1">
    <citation type="journal article" date="2013" name="PLoS Genet.">
        <title>Comparative genome structure, secondary metabolite, and effector coding capacity across Cochliobolus pathogens.</title>
        <authorList>
            <person name="Condon B.J."/>
            <person name="Leng Y."/>
            <person name="Wu D."/>
            <person name="Bushley K.E."/>
            <person name="Ohm R.A."/>
            <person name="Otillar R."/>
            <person name="Martin J."/>
            <person name="Schackwitz W."/>
            <person name="Grimwood J."/>
            <person name="MohdZainudin N."/>
            <person name="Xue C."/>
            <person name="Wang R."/>
            <person name="Manning V.A."/>
            <person name="Dhillon B."/>
            <person name="Tu Z.J."/>
            <person name="Steffenson B.J."/>
            <person name="Salamov A."/>
            <person name="Sun H."/>
            <person name="Lowry S."/>
            <person name="LaButti K."/>
            <person name="Han J."/>
            <person name="Copeland A."/>
            <person name="Lindquist E."/>
            <person name="Barry K."/>
            <person name="Schmutz J."/>
            <person name="Baker S.E."/>
            <person name="Ciuffetti L.M."/>
            <person name="Grigoriev I.V."/>
            <person name="Zhong S."/>
            <person name="Turgeon B.G."/>
        </authorList>
    </citation>
    <scope>NUCLEOTIDE SEQUENCE [LARGE SCALE GENOMIC DNA]</scope>
    <source>
        <strain evidence="7 8">ATCC 44560</strain>
    </source>
</reference>
<sequence>MLMESPNVSMHGSGWSHGDRTAPSSSVGSINMMGSEDSSSSSDEVDPLDPDDHDDPMITTPQAKTNVLFPGLGSGNNGIWANLFSPGAQPNFASMHRARLRKGRSRKSSSSASGHSSMASPGPGSPPNGKEGGYFAREAAIRKAGSRRESLSLFANDLHISSGNDSGDEAVNLPQTPGVVRRAVTRRGNLLPKSRQFGRIRAELFEEAAPVDSEFRREAEIIRQVRESDVDQERTSATAQSSPSLLPAVPGLDGPLEGVPEEGDESSMSLDNSHAKGLFGVFGNLHSAGRNSTSNGFWNQRAAHTPPPSFPRAESSAMSEDMNMDSPIIGPNGGASRASTPGPMQPPTAAEALKKSNKRRRDDDFDEASIKRRAVSPGVSVHNSPVISQSPAQRDGNLWGTSAKASRETSISGHSYGERSNSGGSMSMTPTLGPKRIGLQGMTDTSDGLMKMSIEQLLQQTTAKMSRTAALSSFIDSAPPGELADVTKAIKSILGDDSVQNELSPAFQKYNEEQFATTKLPGGSTEVLVSEYNSLGDGRYYDIDTQSSFDFDHVTGKASAVQSYVVETSNDDLLKSLNKALSTHATEHYPKSSHGVYPIPSTSNFAIITVANKYSPTNYWNGRWRSSYIYDSSSGSITGSIKVDVHYYEDGNVRLLTTKEVNVNGSGASGPEVVRKIAAEEKKYQEDLNKAFASLSEGAFKSLRRQLPITRQKIEWEKISGYRLGQDIGGGRR</sequence>
<dbReference type="GeneID" id="19123382"/>
<dbReference type="GO" id="GO:0008290">
    <property type="term" value="C:F-actin capping protein complex"/>
    <property type="evidence" value="ECO:0007669"/>
    <property type="project" value="InterPro"/>
</dbReference>
<dbReference type="PANTHER" id="PTHR10653">
    <property type="entry name" value="F-ACTIN-CAPPING PROTEIN SUBUNIT ALPHA"/>
    <property type="match status" value="1"/>
</dbReference>
<dbReference type="PROSITE" id="PS00748">
    <property type="entry name" value="F_ACTIN_CAPPING_A_1"/>
    <property type="match status" value="1"/>
</dbReference>
<dbReference type="GO" id="GO:0051016">
    <property type="term" value="P:barbed-end actin filament capping"/>
    <property type="evidence" value="ECO:0007669"/>
    <property type="project" value="InterPro"/>
</dbReference>
<dbReference type="Gene3D" id="3.90.1150.210">
    <property type="entry name" value="F-actin capping protein, beta subunit"/>
    <property type="match status" value="1"/>
</dbReference>
<dbReference type="GO" id="GO:0030036">
    <property type="term" value="P:actin cytoskeleton organization"/>
    <property type="evidence" value="ECO:0007669"/>
    <property type="project" value="TreeGrafter"/>
</dbReference>
<dbReference type="SUPFAM" id="SSF90096">
    <property type="entry name" value="Subunits of heterodimeric actin filament capping protein Capz"/>
    <property type="match status" value="1"/>
</dbReference>